<dbReference type="Pfam" id="PF03401">
    <property type="entry name" value="TctC"/>
    <property type="match status" value="1"/>
</dbReference>
<gene>
    <name evidence="3" type="ORF">SAMN05444351_2371</name>
</gene>
<dbReference type="STRING" id="1070870.SAMN05444351_2371"/>
<feature type="chain" id="PRO_5013245883" evidence="2">
    <location>
        <begin position="20"/>
        <end position="331"/>
    </location>
</feature>
<dbReference type="Gene3D" id="3.40.190.150">
    <property type="entry name" value="Bordetella uptake gene, domain 1"/>
    <property type="match status" value="1"/>
</dbReference>
<accession>A0A1M5J6Q2</accession>
<evidence type="ECO:0000313" key="3">
    <source>
        <dbReference type="EMBL" id="SHG36267.1"/>
    </source>
</evidence>
<dbReference type="EMBL" id="FQVX01000002">
    <property type="protein sequence ID" value="SHG36267.1"/>
    <property type="molecule type" value="Genomic_DNA"/>
</dbReference>
<evidence type="ECO:0000256" key="2">
    <source>
        <dbReference type="SAM" id="SignalP"/>
    </source>
</evidence>
<name>A0A1M5J6Q2_9ACTN</name>
<reference evidence="3 4" key="1">
    <citation type="submission" date="2016-11" db="EMBL/GenBank/DDBJ databases">
        <authorList>
            <person name="Jaros S."/>
            <person name="Januszkiewicz K."/>
            <person name="Wedrychowicz H."/>
        </authorList>
    </citation>
    <scope>NUCLEOTIDE SEQUENCE [LARGE SCALE GENOMIC DNA]</scope>
    <source>
        <strain evidence="3 4">DSM 45408</strain>
    </source>
</reference>
<dbReference type="Proteomes" id="UP000184471">
    <property type="component" value="Unassembled WGS sequence"/>
</dbReference>
<dbReference type="PANTHER" id="PTHR42928:SF3">
    <property type="entry name" value="UPF0065 PROTEIN YFLP"/>
    <property type="match status" value="1"/>
</dbReference>
<comment type="similarity">
    <text evidence="1">Belongs to the UPF0065 (bug) family.</text>
</comment>
<dbReference type="AlphaFoldDB" id="A0A1M5J6Q2"/>
<dbReference type="PROSITE" id="PS51318">
    <property type="entry name" value="TAT"/>
    <property type="match status" value="1"/>
</dbReference>
<sequence>MPLSRRSFLAGAVAAPALAAAAGALGGCAGTVVQPGDLSRLRVMAPASPGGGWDTTARVLQRVIQSSGLARNVQVFNVEGAGGTIGLGQLSRETDDALLMMMGLVMVGAVDTNDSATRLTDVTPIARLIGETELIVAPPDAPYTDIQGFVEAWAADPAGTPIAGGSAGGTDQILAGLLAQAAGIDPAQVNYIAYSGGGESLAALLGGQVAAGISGTADYGEQVRTGDLVGLAVSTAERSQQVPDVPTLVESGFDVEVDNWRGLMARPGMSAGAREDLIALVQDTHDTEEWAQALEDNGWDDLLLTGDEYGEFLAEEEQRVLAILREIGLVQ</sequence>
<dbReference type="CDD" id="cd07012">
    <property type="entry name" value="PBP2_Bug_TTT"/>
    <property type="match status" value="1"/>
</dbReference>
<keyword evidence="2" id="KW-0732">Signal</keyword>
<protein>
    <submittedName>
        <fullName evidence="3">Putative tricarboxylic transport membrane protein</fullName>
    </submittedName>
</protein>
<dbReference type="InterPro" id="IPR042100">
    <property type="entry name" value="Bug_dom1"/>
</dbReference>
<proteinExistence type="inferred from homology"/>
<dbReference type="Gene3D" id="3.40.190.10">
    <property type="entry name" value="Periplasmic binding protein-like II"/>
    <property type="match status" value="1"/>
</dbReference>
<dbReference type="PANTHER" id="PTHR42928">
    <property type="entry name" value="TRICARBOXYLATE-BINDING PROTEIN"/>
    <property type="match status" value="1"/>
</dbReference>
<keyword evidence="4" id="KW-1185">Reference proteome</keyword>
<dbReference type="OrthoDB" id="9780943at2"/>
<dbReference type="SUPFAM" id="SSF53850">
    <property type="entry name" value="Periplasmic binding protein-like II"/>
    <property type="match status" value="1"/>
</dbReference>
<dbReference type="InterPro" id="IPR005064">
    <property type="entry name" value="BUG"/>
</dbReference>
<dbReference type="RefSeq" id="WP_073420290.1">
    <property type="nucleotide sequence ID" value="NZ_FQVX01000002.1"/>
</dbReference>
<organism evidence="3 4">
    <name type="scientific">Geodermatophilus nigrescens</name>
    <dbReference type="NCBI Taxonomy" id="1070870"/>
    <lineage>
        <taxon>Bacteria</taxon>
        <taxon>Bacillati</taxon>
        <taxon>Actinomycetota</taxon>
        <taxon>Actinomycetes</taxon>
        <taxon>Geodermatophilales</taxon>
        <taxon>Geodermatophilaceae</taxon>
        <taxon>Geodermatophilus</taxon>
    </lineage>
</organism>
<evidence type="ECO:0000256" key="1">
    <source>
        <dbReference type="ARBA" id="ARBA00006987"/>
    </source>
</evidence>
<evidence type="ECO:0000313" key="4">
    <source>
        <dbReference type="Proteomes" id="UP000184471"/>
    </source>
</evidence>
<feature type="signal peptide" evidence="2">
    <location>
        <begin position="1"/>
        <end position="19"/>
    </location>
</feature>
<dbReference type="PROSITE" id="PS51257">
    <property type="entry name" value="PROKAR_LIPOPROTEIN"/>
    <property type="match status" value="1"/>
</dbReference>
<dbReference type="InterPro" id="IPR006311">
    <property type="entry name" value="TAT_signal"/>
</dbReference>
<dbReference type="PIRSF" id="PIRSF017082">
    <property type="entry name" value="YflP"/>
    <property type="match status" value="1"/>
</dbReference>